<name>A0AAD4HW95_9PEZI</name>
<organism evidence="3 4">
    <name type="scientific">Staphylotrichum longicolle</name>
    <dbReference type="NCBI Taxonomy" id="669026"/>
    <lineage>
        <taxon>Eukaryota</taxon>
        <taxon>Fungi</taxon>
        <taxon>Dikarya</taxon>
        <taxon>Ascomycota</taxon>
        <taxon>Pezizomycotina</taxon>
        <taxon>Sordariomycetes</taxon>
        <taxon>Sordariomycetidae</taxon>
        <taxon>Sordariales</taxon>
        <taxon>Chaetomiaceae</taxon>
        <taxon>Staphylotrichum</taxon>
    </lineage>
</organism>
<gene>
    <name evidence="3" type="ORF">NEMBOFW57_008933</name>
</gene>
<comment type="caution">
    <text evidence="3">The sequence shown here is derived from an EMBL/GenBank/DDBJ whole genome shotgun (WGS) entry which is preliminary data.</text>
</comment>
<dbReference type="Proteomes" id="UP001197093">
    <property type="component" value="Unassembled WGS sequence"/>
</dbReference>
<sequence>MSPRRTRDDDGVDEASEANEKRVRSPRDWPAVFLSAIRLFQVAYFALVYLSLRGFQRSSYFRENGPWQHSPDQMHHSRRMMRWVRMQAAMALIYHTVVLVVPLLRRMLRAKSRPFTSLGTVFGDGCVMVAMINTLVMLDTDHESYCHRSPILGDFDLQSMFSLGRSGHHHDMSSHRFVCKSMDVVFGLGGLIMCVVS</sequence>
<feature type="transmembrane region" description="Helical" evidence="2">
    <location>
        <begin position="116"/>
        <end position="138"/>
    </location>
</feature>
<dbReference type="EMBL" id="JAHCVI010000004">
    <property type="protein sequence ID" value="KAG7286622.1"/>
    <property type="molecule type" value="Genomic_DNA"/>
</dbReference>
<evidence type="ECO:0000313" key="3">
    <source>
        <dbReference type="EMBL" id="KAG7286622.1"/>
    </source>
</evidence>
<keyword evidence="2" id="KW-0812">Transmembrane</keyword>
<reference evidence="3" key="1">
    <citation type="submission" date="2023-02" db="EMBL/GenBank/DDBJ databases">
        <authorList>
            <person name="Palmer J.M."/>
        </authorList>
    </citation>
    <scope>NUCLEOTIDE SEQUENCE</scope>
    <source>
        <strain evidence="3">FW57</strain>
    </source>
</reference>
<keyword evidence="4" id="KW-1185">Reference proteome</keyword>
<feature type="region of interest" description="Disordered" evidence="1">
    <location>
        <begin position="1"/>
        <end position="21"/>
    </location>
</feature>
<evidence type="ECO:0000256" key="1">
    <source>
        <dbReference type="SAM" id="MobiDB-lite"/>
    </source>
</evidence>
<keyword evidence="2" id="KW-0472">Membrane</keyword>
<feature type="transmembrane region" description="Helical" evidence="2">
    <location>
        <begin position="31"/>
        <end position="52"/>
    </location>
</feature>
<dbReference type="AlphaFoldDB" id="A0AAD4HW95"/>
<evidence type="ECO:0000313" key="4">
    <source>
        <dbReference type="Proteomes" id="UP001197093"/>
    </source>
</evidence>
<protein>
    <submittedName>
        <fullName evidence="3">Uncharacterized protein</fullName>
    </submittedName>
</protein>
<accession>A0AAD4HW95</accession>
<feature type="transmembrane region" description="Helical" evidence="2">
    <location>
        <begin position="83"/>
        <end position="104"/>
    </location>
</feature>
<evidence type="ECO:0000256" key="2">
    <source>
        <dbReference type="SAM" id="Phobius"/>
    </source>
</evidence>
<proteinExistence type="predicted"/>
<keyword evidence="2" id="KW-1133">Transmembrane helix</keyword>